<dbReference type="InterPro" id="IPR038765">
    <property type="entry name" value="Papain-like_cys_pep_sf"/>
</dbReference>
<evidence type="ECO:0008006" key="4">
    <source>
        <dbReference type="Google" id="ProtNLM"/>
    </source>
</evidence>
<name>A0A0A2V4U0_PARBA</name>
<reference evidence="2 3" key="1">
    <citation type="journal article" date="2011" name="PLoS Genet.">
        <title>Comparative genomic analysis of human fungal pathogens causing paracoccidioidomycosis.</title>
        <authorList>
            <person name="Desjardins C.A."/>
            <person name="Champion M.D."/>
            <person name="Holder J.W."/>
            <person name="Muszewska A."/>
            <person name="Goldberg J."/>
            <person name="Bailao A.M."/>
            <person name="Brigido M.M."/>
            <person name="Ferreira M.E."/>
            <person name="Garcia A.M."/>
            <person name="Grynberg M."/>
            <person name="Gujja S."/>
            <person name="Heiman D.I."/>
            <person name="Henn M.R."/>
            <person name="Kodira C.D."/>
            <person name="Leon-Narvaez H."/>
            <person name="Longo L.V."/>
            <person name="Ma L.J."/>
            <person name="Malavazi I."/>
            <person name="Matsuo A.L."/>
            <person name="Morais F.V."/>
            <person name="Pereira M."/>
            <person name="Rodriguez-Brito S."/>
            <person name="Sakthikumar S."/>
            <person name="Salem-Izacc S.M."/>
            <person name="Sykes S.M."/>
            <person name="Teixeira M.M."/>
            <person name="Vallejo M.C."/>
            <person name="Walter M.E."/>
            <person name="Yandava C."/>
            <person name="Young S."/>
            <person name="Zeng Q."/>
            <person name="Zucker J."/>
            <person name="Felipe M.S."/>
            <person name="Goldman G.H."/>
            <person name="Haas B.J."/>
            <person name="McEwen J.G."/>
            <person name="Nino-Vega G."/>
            <person name="Puccia R."/>
            <person name="San-Blas G."/>
            <person name="Soares C.M."/>
            <person name="Birren B.W."/>
            <person name="Cuomo C.A."/>
        </authorList>
    </citation>
    <scope>NUCLEOTIDE SEQUENCE [LARGE SCALE GENOMIC DNA]</scope>
    <source>
        <strain evidence="3">ATCC MYA-826 / Pb01</strain>
    </source>
</reference>
<evidence type="ECO:0000313" key="2">
    <source>
        <dbReference type="EMBL" id="KGQ01135.1"/>
    </source>
</evidence>
<dbReference type="OrthoDB" id="2251794at2759"/>
<dbReference type="STRING" id="502779.A0A0A2V4U0"/>
<dbReference type="KEGG" id="pbl:PAAG_12173"/>
<dbReference type="SUPFAM" id="SSF54001">
    <property type="entry name" value="Cysteine proteinases"/>
    <property type="match status" value="1"/>
</dbReference>
<dbReference type="Gene3D" id="3.90.1720.10">
    <property type="entry name" value="endopeptidase domain like (from Nostoc punctiforme)"/>
    <property type="match status" value="1"/>
</dbReference>
<dbReference type="VEuPathDB" id="FungiDB:PAAG_12173"/>
<organism evidence="2 3">
    <name type="scientific">Paracoccidioides lutzii (strain ATCC MYA-826 / Pb01)</name>
    <name type="common">Paracoccidioides brasiliensis</name>
    <dbReference type="NCBI Taxonomy" id="502779"/>
    <lineage>
        <taxon>Eukaryota</taxon>
        <taxon>Fungi</taxon>
        <taxon>Dikarya</taxon>
        <taxon>Ascomycota</taxon>
        <taxon>Pezizomycotina</taxon>
        <taxon>Eurotiomycetes</taxon>
        <taxon>Eurotiomycetidae</taxon>
        <taxon>Onygenales</taxon>
        <taxon>Ajellomycetaceae</taxon>
        <taxon>Paracoccidioides</taxon>
    </lineage>
</organism>
<dbReference type="InterPro" id="IPR051794">
    <property type="entry name" value="PG_Endopeptidase_C40"/>
</dbReference>
<dbReference type="Proteomes" id="UP000002059">
    <property type="component" value="Partially assembled WGS sequence"/>
</dbReference>
<dbReference type="PANTHER" id="PTHR47359">
    <property type="entry name" value="PEPTIDOGLYCAN DL-ENDOPEPTIDASE CWLO"/>
    <property type="match status" value="1"/>
</dbReference>
<accession>A0A0A2V4U0</accession>
<dbReference type="EMBL" id="KN294008">
    <property type="protein sequence ID" value="KGQ01135.1"/>
    <property type="molecule type" value="Genomic_DNA"/>
</dbReference>
<feature type="region of interest" description="Disordered" evidence="1">
    <location>
        <begin position="49"/>
        <end position="77"/>
    </location>
</feature>
<evidence type="ECO:0000313" key="3">
    <source>
        <dbReference type="Proteomes" id="UP000002059"/>
    </source>
</evidence>
<proteinExistence type="predicted"/>
<protein>
    <recommendedName>
        <fullName evidence="4">NlpC/P60 domain-containing protein</fullName>
    </recommendedName>
</protein>
<sequence>MEPVAKTLSISEAPAFALAVQQQKVGHQTSSMYRFALLEETFDVASKRKAAKPSKDDAPKSKLHKVKTPGESPGKTTVGQKILAVATKVKGTKYVWGGGSCKVPPGGGYDCSGLVAYAVCKVTKRNHFKEGLRVTYSMYCAPSSLGKFNDSRDRMLHAPNPSTVVKEG</sequence>
<dbReference type="RefSeq" id="XP_015702687.1">
    <property type="nucleotide sequence ID" value="XM_015847696.1"/>
</dbReference>
<dbReference type="GeneID" id="26970914"/>
<dbReference type="HOGENOM" id="CLU_1586997_0_0_1"/>
<dbReference type="AlphaFoldDB" id="A0A0A2V4U0"/>
<keyword evidence="3" id="KW-1185">Reference proteome</keyword>
<gene>
    <name evidence="2" type="ORF">PAAG_12173</name>
</gene>
<evidence type="ECO:0000256" key="1">
    <source>
        <dbReference type="SAM" id="MobiDB-lite"/>
    </source>
</evidence>
<dbReference type="PANTHER" id="PTHR47359:SF3">
    <property type="entry name" value="NLP_P60 DOMAIN-CONTAINING PROTEIN-RELATED"/>
    <property type="match status" value="1"/>
</dbReference>